<dbReference type="GeneID" id="8237888"/>
<keyword evidence="4" id="KW-1185">Reference proteome</keyword>
<reference evidence="2" key="1">
    <citation type="submission" date="2007-04" db="EMBL/GenBank/DDBJ databases">
        <title>Annotation of Pediculus humanus corporis strain USDA.</title>
        <authorList>
            <person name="Kirkness E."/>
            <person name="Hannick L."/>
            <person name="Hass B."/>
            <person name="Bruggner R."/>
            <person name="Lawson D."/>
            <person name="Bidwell S."/>
            <person name="Joardar V."/>
            <person name="Caler E."/>
            <person name="Walenz B."/>
            <person name="Inman J."/>
            <person name="Schobel S."/>
            <person name="Galinsky K."/>
            <person name="Amedeo P."/>
            <person name="Strausberg R."/>
        </authorList>
    </citation>
    <scope>NUCLEOTIDE SEQUENCE</scope>
    <source>
        <strain evidence="2">USDA</strain>
    </source>
</reference>
<protein>
    <submittedName>
        <fullName evidence="2 3">Uncharacterized protein</fullName>
    </submittedName>
</protein>
<dbReference type="CTD" id="8237888"/>
<dbReference type="EnsemblMetazoa" id="PHUM222910-RA">
    <property type="protein sequence ID" value="PHUM222910-PA"/>
    <property type="gene ID" value="PHUM222910"/>
</dbReference>
<reference evidence="2" key="2">
    <citation type="submission" date="2007-04" db="EMBL/GenBank/DDBJ databases">
        <title>The genome of the human body louse.</title>
        <authorList>
            <consortium name="The Human Body Louse Genome Consortium"/>
            <person name="Kirkness E."/>
            <person name="Walenz B."/>
            <person name="Hass B."/>
            <person name="Bruggner R."/>
            <person name="Strausberg R."/>
        </authorList>
    </citation>
    <scope>NUCLEOTIDE SEQUENCE</scope>
    <source>
        <strain evidence="2">USDA</strain>
    </source>
</reference>
<dbReference type="HOGENOM" id="CLU_3126746_0_0_1"/>
<dbReference type="RefSeq" id="XP_002425858.1">
    <property type="nucleotide sequence ID" value="XM_002425813.1"/>
</dbReference>
<keyword evidence="1" id="KW-0732">Signal</keyword>
<dbReference type="EMBL" id="AAZO01002588">
    <property type="status" value="NOT_ANNOTATED_CDS"/>
    <property type="molecule type" value="Genomic_DNA"/>
</dbReference>
<dbReference type="VEuPathDB" id="VectorBase:PHUM222910"/>
<gene>
    <name evidence="3" type="primary">8237888</name>
    <name evidence="2" type="ORF">Phum_PHUM222910</name>
</gene>
<dbReference type="EMBL" id="DS235190">
    <property type="protein sequence ID" value="EEB13120.1"/>
    <property type="molecule type" value="Genomic_DNA"/>
</dbReference>
<dbReference type="AlphaFoldDB" id="E0VIB4"/>
<dbReference type="InParanoid" id="E0VIB4"/>
<evidence type="ECO:0000313" key="2">
    <source>
        <dbReference type="EMBL" id="EEB13120.1"/>
    </source>
</evidence>
<organism>
    <name type="scientific">Pediculus humanus subsp. corporis</name>
    <name type="common">Body louse</name>
    <dbReference type="NCBI Taxonomy" id="121224"/>
    <lineage>
        <taxon>Eukaryota</taxon>
        <taxon>Metazoa</taxon>
        <taxon>Ecdysozoa</taxon>
        <taxon>Arthropoda</taxon>
        <taxon>Hexapoda</taxon>
        <taxon>Insecta</taxon>
        <taxon>Pterygota</taxon>
        <taxon>Neoptera</taxon>
        <taxon>Paraneoptera</taxon>
        <taxon>Psocodea</taxon>
        <taxon>Troctomorpha</taxon>
        <taxon>Phthiraptera</taxon>
        <taxon>Anoplura</taxon>
        <taxon>Pediculidae</taxon>
        <taxon>Pediculus</taxon>
    </lineage>
</organism>
<name>E0VIB4_PEDHC</name>
<dbReference type="KEGG" id="phu:Phum_PHUM222910"/>
<evidence type="ECO:0000313" key="3">
    <source>
        <dbReference type="EnsemblMetazoa" id="PHUM222910-PA"/>
    </source>
</evidence>
<feature type="chain" id="PRO_5014570114" evidence="1">
    <location>
        <begin position="24"/>
        <end position="50"/>
    </location>
</feature>
<dbReference type="Proteomes" id="UP000009046">
    <property type="component" value="Unassembled WGS sequence"/>
</dbReference>
<sequence length="50" mass="5466">MNLLLKSICFALLFALVFDFASAGFLDYRLAVGSGGYSGTTRRPLYIGRC</sequence>
<proteinExistence type="predicted"/>
<evidence type="ECO:0000256" key="1">
    <source>
        <dbReference type="SAM" id="SignalP"/>
    </source>
</evidence>
<accession>E0VIB4</accession>
<feature type="signal peptide" evidence="1">
    <location>
        <begin position="1"/>
        <end position="23"/>
    </location>
</feature>
<reference evidence="3" key="3">
    <citation type="submission" date="2020-05" db="UniProtKB">
        <authorList>
            <consortium name="EnsemblMetazoa"/>
        </authorList>
    </citation>
    <scope>IDENTIFICATION</scope>
    <source>
        <strain evidence="3">USDA</strain>
    </source>
</reference>
<evidence type="ECO:0000313" key="4">
    <source>
        <dbReference type="Proteomes" id="UP000009046"/>
    </source>
</evidence>